<keyword evidence="3" id="KW-1185">Reference proteome</keyword>
<name>A0AA88D391_FICCA</name>
<evidence type="ECO:0000256" key="1">
    <source>
        <dbReference type="SAM" id="Phobius"/>
    </source>
</evidence>
<keyword evidence="1" id="KW-1133">Transmembrane helix</keyword>
<proteinExistence type="predicted"/>
<reference evidence="2" key="1">
    <citation type="submission" date="2023-07" db="EMBL/GenBank/DDBJ databases">
        <title>draft genome sequence of fig (Ficus carica).</title>
        <authorList>
            <person name="Takahashi T."/>
            <person name="Nishimura K."/>
        </authorList>
    </citation>
    <scope>NUCLEOTIDE SEQUENCE</scope>
</reference>
<keyword evidence="1" id="KW-0812">Transmembrane</keyword>
<sequence length="108" mass="12212">MLTEHCSYKYAIYLSPIFFPSTLLFLVNYCCKSEGEGFESGGLSSLWSRGSRIYLRPILARRSEGDPFDTWGGVRLSRAIGLLWKIGNRDARSLATMNWKVVGLVMEP</sequence>
<dbReference type="EMBL" id="BTGU01000010">
    <property type="protein sequence ID" value="GMN39687.1"/>
    <property type="molecule type" value="Genomic_DNA"/>
</dbReference>
<comment type="caution">
    <text evidence="2">The sequence shown here is derived from an EMBL/GenBank/DDBJ whole genome shotgun (WGS) entry which is preliminary data.</text>
</comment>
<gene>
    <name evidence="2" type="ORF">TIFTF001_008912</name>
</gene>
<evidence type="ECO:0000313" key="2">
    <source>
        <dbReference type="EMBL" id="GMN39687.1"/>
    </source>
</evidence>
<accession>A0AA88D391</accession>
<keyword evidence="1" id="KW-0472">Membrane</keyword>
<evidence type="ECO:0000313" key="3">
    <source>
        <dbReference type="Proteomes" id="UP001187192"/>
    </source>
</evidence>
<dbReference type="AlphaFoldDB" id="A0AA88D391"/>
<feature type="transmembrane region" description="Helical" evidence="1">
    <location>
        <begin position="12"/>
        <end position="31"/>
    </location>
</feature>
<protein>
    <submittedName>
        <fullName evidence="2">Uncharacterized protein</fullName>
    </submittedName>
</protein>
<organism evidence="2 3">
    <name type="scientific">Ficus carica</name>
    <name type="common">Common fig</name>
    <dbReference type="NCBI Taxonomy" id="3494"/>
    <lineage>
        <taxon>Eukaryota</taxon>
        <taxon>Viridiplantae</taxon>
        <taxon>Streptophyta</taxon>
        <taxon>Embryophyta</taxon>
        <taxon>Tracheophyta</taxon>
        <taxon>Spermatophyta</taxon>
        <taxon>Magnoliopsida</taxon>
        <taxon>eudicotyledons</taxon>
        <taxon>Gunneridae</taxon>
        <taxon>Pentapetalae</taxon>
        <taxon>rosids</taxon>
        <taxon>fabids</taxon>
        <taxon>Rosales</taxon>
        <taxon>Moraceae</taxon>
        <taxon>Ficeae</taxon>
        <taxon>Ficus</taxon>
    </lineage>
</organism>
<dbReference type="Proteomes" id="UP001187192">
    <property type="component" value="Unassembled WGS sequence"/>
</dbReference>